<organism evidence="4 5">
    <name type="scientific">Drechmeria coniospora</name>
    <name type="common">Nematophagous fungus</name>
    <name type="synonym">Meria coniospora</name>
    <dbReference type="NCBI Taxonomy" id="98403"/>
    <lineage>
        <taxon>Eukaryota</taxon>
        <taxon>Fungi</taxon>
        <taxon>Dikarya</taxon>
        <taxon>Ascomycota</taxon>
        <taxon>Pezizomycotina</taxon>
        <taxon>Sordariomycetes</taxon>
        <taxon>Hypocreomycetidae</taxon>
        <taxon>Hypocreales</taxon>
        <taxon>Ophiocordycipitaceae</taxon>
        <taxon>Drechmeria</taxon>
    </lineage>
</organism>
<dbReference type="InterPro" id="IPR000182">
    <property type="entry name" value="GNAT_dom"/>
</dbReference>
<reference evidence="4 5" key="1">
    <citation type="journal article" date="2016" name="Sci. Rep.">
        <title>Insights into Adaptations to a Near-Obligate Nematode Endoparasitic Lifestyle from the Finished Genome of Drechmeria coniospora.</title>
        <authorList>
            <person name="Zhang L."/>
            <person name="Zhou Z."/>
            <person name="Guo Q."/>
            <person name="Fokkens L."/>
            <person name="Miskei M."/>
            <person name="Pocsi I."/>
            <person name="Zhang W."/>
            <person name="Chen M."/>
            <person name="Wang L."/>
            <person name="Sun Y."/>
            <person name="Donzelli B.G."/>
            <person name="Gibson D.M."/>
            <person name="Nelson D.R."/>
            <person name="Luo J.G."/>
            <person name="Rep M."/>
            <person name="Liu H."/>
            <person name="Yang S."/>
            <person name="Wang J."/>
            <person name="Krasnoff S.B."/>
            <person name="Xu Y."/>
            <person name="Molnar I."/>
            <person name="Lin M."/>
        </authorList>
    </citation>
    <scope>NUCLEOTIDE SEQUENCE [LARGE SCALE GENOMIC DNA]</scope>
    <source>
        <strain evidence="4 5">ARSEF 6962</strain>
    </source>
</reference>
<feature type="domain" description="N-acetyltransferase" evidence="3">
    <location>
        <begin position="7"/>
        <end position="168"/>
    </location>
</feature>
<accession>A0A151GJT5</accession>
<sequence length="180" mass="19724">MTQKTRLAIRAATTADAAAVLGLIRSAYRGESSRAGWTTEADLVADDRIDEAGLLSKIEHPQGVIFVAHDDGGRLAGCCELVRLEKGDSAYFGLFAVDPTRQAGGIGRSILAHAEGEAKAVWGVGRIELRVIWTRSELIDWYVRRGYLDTGRTEPFPYEDLVNGKALRNDLHFAILEKVL</sequence>
<dbReference type="InParanoid" id="A0A151GJT5"/>
<dbReference type="RefSeq" id="XP_040656701.1">
    <property type="nucleotide sequence ID" value="XM_040801668.1"/>
</dbReference>
<dbReference type="Gene3D" id="3.40.630.30">
    <property type="match status" value="1"/>
</dbReference>
<comment type="caution">
    <text evidence="4">The sequence shown here is derived from an EMBL/GenBank/DDBJ whole genome shotgun (WGS) entry which is preliminary data.</text>
</comment>
<dbReference type="GO" id="GO:0016747">
    <property type="term" value="F:acyltransferase activity, transferring groups other than amino-acyl groups"/>
    <property type="evidence" value="ECO:0007669"/>
    <property type="project" value="InterPro"/>
</dbReference>
<keyword evidence="5" id="KW-1185">Reference proteome</keyword>
<dbReference type="PANTHER" id="PTHR43877">
    <property type="entry name" value="AMINOALKYLPHOSPHONATE N-ACETYLTRANSFERASE-RELATED-RELATED"/>
    <property type="match status" value="1"/>
</dbReference>
<evidence type="ECO:0000256" key="1">
    <source>
        <dbReference type="ARBA" id="ARBA00022679"/>
    </source>
</evidence>
<dbReference type="GeneID" id="63717001"/>
<dbReference type="InterPro" id="IPR016181">
    <property type="entry name" value="Acyl_CoA_acyltransferase"/>
</dbReference>
<evidence type="ECO:0000259" key="3">
    <source>
        <dbReference type="PROSITE" id="PS51186"/>
    </source>
</evidence>
<dbReference type="InterPro" id="IPR050832">
    <property type="entry name" value="Bact_Acetyltransf"/>
</dbReference>
<evidence type="ECO:0000313" key="4">
    <source>
        <dbReference type="EMBL" id="KYK57349.1"/>
    </source>
</evidence>
<dbReference type="PANTHER" id="PTHR43877:SF2">
    <property type="entry name" value="AMINOALKYLPHOSPHONATE N-ACETYLTRANSFERASE-RELATED"/>
    <property type="match status" value="1"/>
</dbReference>
<dbReference type="STRING" id="98403.A0A151GJT5"/>
<evidence type="ECO:0000313" key="5">
    <source>
        <dbReference type="Proteomes" id="UP000076580"/>
    </source>
</evidence>
<dbReference type="SUPFAM" id="SSF55729">
    <property type="entry name" value="Acyl-CoA N-acyltransferases (Nat)"/>
    <property type="match status" value="1"/>
</dbReference>
<dbReference type="PROSITE" id="PS51186">
    <property type="entry name" value="GNAT"/>
    <property type="match status" value="1"/>
</dbReference>
<dbReference type="Proteomes" id="UP000076580">
    <property type="component" value="Chromosome 02"/>
</dbReference>
<keyword evidence="2" id="KW-0012">Acyltransferase</keyword>
<dbReference type="EMBL" id="LAYC01000002">
    <property type="protein sequence ID" value="KYK57349.1"/>
    <property type="molecule type" value="Genomic_DNA"/>
</dbReference>
<protein>
    <submittedName>
        <fullName evidence="4">Putative acetyltransferase protein</fullName>
    </submittedName>
</protein>
<dbReference type="OrthoDB" id="5689at2759"/>
<keyword evidence="1 4" id="KW-0808">Transferase</keyword>
<evidence type="ECO:0000256" key="2">
    <source>
        <dbReference type="ARBA" id="ARBA00023315"/>
    </source>
</evidence>
<dbReference type="CDD" id="cd04301">
    <property type="entry name" value="NAT_SF"/>
    <property type="match status" value="1"/>
</dbReference>
<dbReference type="Pfam" id="PF00583">
    <property type="entry name" value="Acetyltransf_1"/>
    <property type="match status" value="1"/>
</dbReference>
<name>A0A151GJT5_DRECN</name>
<dbReference type="AlphaFoldDB" id="A0A151GJT5"/>
<proteinExistence type="predicted"/>
<gene>
    <name evidence="4" type="ORF">DCS_04358</name>
</gene>